<dbReference type="Proteomes" id="UP001163739">
    <property type="component" value="Chromosome"/>
</dbReference>
<dbReference type="InterPro" id="IPR058063">
    <property type="entry name" value="FFLEE_fam"/>
</dbReference>
<dbReference type="EMBL" id="CP100390">
    <property type="protein sequence ID" value="UZE96770.1"/>
    <property type="molecule type" value="Genomic_DNA"/>
</dbReference>
<dbReference type="InterPro" id="IPR058511">
    <property type="entry name" value="DUF8198"/>
</dbReference>
<evidence type="ECO:0000313" key="3">
    <source>
        <dbReference type="Proteomes" id="UP001163739"/>
    </source>
</evidence>
<organism evidence="2 3">
    <name type="scientific">Alkalimarinus alittae</name>
    <dbReference type="NCBI Taxonomy" id="2961619"/>
    <lineage>
        <taxon>Bacteria</taxon>
        <taxon>Pseudomonadati</taxon>
        <taxon>Pseudomonadota</taxon>
        <taxon>Gammaproteobacteria</taxon>
        <taxon>Alteromonadales</taxon>
        <taxon>Alteromonadaceae</taxon>
        <taxon>Alkalimarinus</taxon>
    </lineage>
</organism>
<dbReference type="NCBIfam" id="NF047641">
    <property type="entry name" value="FFLEE_fam"/>
    <property type="match status" value="1"/>
</dbReference>
<dbReference type="Pfam" id="PF26621">
    <property type="entry name" value="DUF8198"/>
    <property type="match status" value="1"/>
</dbReference>
<proteinExistence type="predicted"/>
<feature type="domain" description="DUF8198" evidence="1">
    <location>
        <begin position="33"/>
        <end position="240"/>
    </location>
</feature>
<evidence type="ECO:0000313" key="2">
    <source>
        <dbReference type="EMBL" id="UZE96770.1"/>
    </source>
</evidence>
<gene>
    <name evidence="2" type="ORF">NKI27_03190</name>
</gene>
<accession>A0ABY6N3S2</accession>
<dbReference type="RefSeq" id="WP_265048255.1">
    <property type="nucleotide sequence ID" value="NZ_CP100390.1"/>
</dbReference>
<sequence length="262" mass="30200">MSKEKLIHTKVKSDNAERLRQLLLDYHNFRYRDDLSLDPYMAKLSQWQADRLKVTHQDLYQAPRYHEGLTFLLKDLYAPKEFTQRDDDLERIFPVAVKLLPDNLIYTIGLLVELNLLTQQLDMALADVLFNQLKVSDISEASYCEAYRLCNNKSQRLHQTQLIANIGNDLDVYVRSRLVRFTLKMTRSPAEMAGLGNLHSFLRRGFSAFQEMNGVDELLTVIISRESAILESIYNNENTPFSNPTSEAVHQASTLVNSRQAS</sequence>
<name>A0ABY6N3S2_9ALTE</name>
<evidence type="ECO:0000259" key="1">
    <source>
        <dbReference type="Pfam" id="PF26621"/>
    </source>
</evidence>
<keyword evidence="3" id="KW-1185">Reference proteome</keyword>
<reference evidence="2" key="1">
    <citation type="submission" date="2022-06" db="EMBL/GenBank/DDBJ databases">
        <title>Alkalimarinus sp. nov., isolated from gut of a Alitta virens.</title>
        <authorList>
            <person name="Yang A.I."/>
            <person name="Shin N.-R."/>
        </authorList>
    </citation>
    <scope>NUCLEOTIDE SEQUENCE</scope>
    <source>
        <strain evidence="2">A2M4</strain>
    </source>
</reference>
<protein>
    <recommendedName>
        <fullName evidence="1">DUF8198 domain-containing protein</fullName>
    </recommendedName>
</protein>